<dbReference type="FunFam" id="1.20.1250.20:FF:000218">
    <property type="entry name" value="facilitated trehalose transporter Tret1"/>
    <property type="match status" value="1"/>
</dbReference>
<evidence type="ECO:0000259" key="11">
    <source>
        <dbReference type="PROSITE" id="PS50850"/>
    </source>
</evidence>
<evidence type="ECO:0000256" key="6">
    <source>
        <dbReference type="ARBA" id="ARBA00022692"/>
    </source>
</evidence>
<comment type="similarity">
    <text evidence="2 9">Belongs to the major facilitator superfamily. Sugar transporter (TC 2.A.1.1) family.</text>
</comment>
<dbReference type="NCBIfam" id="TIGR00879">
    <property type="entry name" value="SP"/>
    <property type="match status" value="1"/>
</dbReference>
<feature type="transmembrane region" description="Helical" evidence="10">
    <location>
        <begin position="228"/>
        <end position="252"/>
    </location>
</feature>
<evidence type="ECO:0000256" key="1">
    <source>
        <dbReference type="ARBA" id="ARBA00004651"/>
    </source>
</evidence>
<keyword evidence="7 10" id="KW-1133">Transmembrane helix</keyword>
<dbReference type="PROSITE" id="PS00217">
    <property type="entry name" value="SUGAR_TRANSPORT_2"/>
    <property type="match status" value="1"/>
</dbReference>
<evidence type="ECO:0000256" key="8">
    <source>
        <dbReference type="ARBA" id="ARBA00023136"/>
    </source>
</evidence>
<dbReference type="PROSITE" id="PS50850">
    <property type="entry name" value="MFS"/>
    <property type="match status" value="1"/>
</dbReference>
<evidence type="ECO:0000313" key="12">
    <source>
        <dbReference type="EMBL" id="JAC82733.1"/>
    </source>
</evidence>
<evidence type="ECO:0000256" key="2">
    <source>
        <dbReference type="ARBA" id="ARBA00010992"/>
    </source>
</evidence>
<dbReference type="PROSITE" id="PS00216">
    <property type="entry name" value="SUGAR_TRANSPORT_1"/>
    <property type="match status" value="2"/>
</dbReference>
<evidence type="ECO:0000256" key="7">
    <source>
        <dbReference type="ARBA" id="ARBA00022989"/>
    </source>
</evidence>
<feature type="transmembrane region" description="Helical" evidence="10">
    <location>
        <begin position="195"/>
        <end position="216"/>
    </location>
</feature>
<dbReference type="InterPro" id="IPR003663">
    <property type="entry name" value="Sugar/inositol_transpt"/>
</dbReference>
<organism evidence="12">
    <name type="scientific">Tetraselmis sp. GSL018</name>
    <dbReference type="NCBI Taxonomy" id="582737"/>
    <lineage>
        <taxon>Eukaryota</taxon>
        <taxon>Viridiplantae</taxon>
        <taxon>Chlorophyta</taxon>
        <taxon>core chlorophytes</taxon>
        <taxon>Chlorodendrophyceae</taxon>
        <taxon>Chlorodendrales</taxon>
        <taxon>Chlorodendraceae</taxon>
        <taxon>Tetraselmis</taxon>
    </lineage>
</organism>
<feature type="transmembrane region" description="Helical" evidence="10">
    <location>
        <begin position="336"/>
        <end position="361"/>
    </location>
</feature>
<dbReference type="InterPro" id="IPR020846">
    <property type="entry name" value="MFS_dom"/>
</dbReference>
<dbReference type="CDD" id="cd17315">
    <property type="entry name" value="MFS_GLUT_like"/>
    <property type="match status" value="1"/>
</dbReference>
<feature type="transmembrane region" description="Helical" evidence="10">
    <location>
        <begin position="433"/>
        <end position="457"/>
    </location>
</feature>
<dbReference type="Gene3D" id="1.20.1250.20">
    <property type="entry name" value="MFS general substrate transporter like domains"/>
    <property type="match status" value="1"/>
</dbReference>
<dbReference type="GO" id="GO:0005351">
    <property type="term" value="F:carbohydrate:proton symporter activity"/>
    <property type="evidence" value="ECO:0007669"/>
    <property type="project" value="TreeGrafter"/>
</dbReference>
<feature type="transmembrane region" description="Helical" evidence="10">
    <location>
        <begin position="96"/>
        <end position="118"/>
    </location>
</feature>
<feature type="domain" description="Major facilitator superfamily (MFS) profile" evidence="11">
    <location>
        <begin position="102"/>
        <end position="524"/>
    </location>
</feature>
<feature type="transmembrane region" description="Helical" evidence="10">
    <location>
        <begin position="502"/>
        <end position="521"/>
    </location>
</feature>
<reference evidence="12" key="1">
    <citation type="submission" date="2014-05" db="EMBL/GenBank/DDBJ databases">
        <title>The transcriptome of the halophilic microalga Tetraselmis sp. GSL018 isolated from the Great Salt Lake, Utah.</title>
        <authorList>
            <person name="Jinkerson R.E."/>
            <person name="D'Adamo S."/>
            <person name="Posewitz M.C."/>
        </authorList>
    </citation>
    <scope>NUCLEOTIDE SEQUENCE</scope>
    <source>
        <strain evidence="12">GSL018</strain>
    </source>
</reference>
<name>A0A061SEM3_9CHLO</name>
<sequence>MLASLPRTSVFTSSRELRNDFISPTRARASYPLLPAAAQIRAFSPLQASMQLPTYRRKEPAAFVRQVATHASASDSAGGLEGGGPGNTNAAVKTSLAPVLFSVAIASMGAIEFGYHIAILNGPLELIASQLGFAGQQAMLGGVVSSFLAGAAIGALTGSNVADAAGRKKGLVISSLPLVAGAVLMALASSFPTIIAGRFVTGLGVGLSSCMVPIYIAEVAPTFLRGALGSVTQIGICSGILIAQVVNLILGVEAWRTMMAVAAGPAAVLLLGMGLVCPESPRYLASKGRREQADKAAAWLWGKGASKNLQSSGGSAEQQDQEKSVPFSELFKGRNLLVATIAFMMFLFQQFSGVNAVFFFSGSVFKQAGIESVALANAVTGLVNLLGTIAAAGIIERLGRKTLLCGSFTGQGICMLLMGLALAIPAFEAIRTPIVLLGTILYILCFSVGCGPIPALLVPELSPERIRGLAVSLAMTSHWTCNFMVGQLFLPLVDAVGISGVYYFFAFTCLCAVIFTTKLVIETKGRSLEEIEAIMYEKK</sequence>
<evidence type="ECO:0000256" key="3">
    <source>
        <dbReference type="ARBA" id="ARBA00022448"/>
    </source>
</evidence>
<dbReference type="InterPro" id="IPR036259">
    <property type="entry name" value="MFS_trans_sf"/>
</dbReference>
<dbReference type="PANTHER" id="PTHR48022">
    <property type="entry name" value="PLASTIDIC GLUCOSE TRANSPORTER 4"/>
    <property type="match status" value="1"/>
</dbReference>
<evidence type="ECO:0000256" key="10">
    <source>
        <dbReference type="SAM" id="Phobius"/>
    </source>
</evidence>
<feature type="transmembrane region" description="Helical" evidence="10">
    <location>
        <begin position="373"/>
        <end position="395"/>
    </location>
</feature>
<keyword evidence="3 9" id="KW-0813">Transport</keyword>
<comment type="subcellular location">
    <subcellularLocation>
        <location evidence="1">Cell membrane</location>
        <topology evidence="1">Multi-pass membrane protein</topology>
    </subcellularLocation>
</comment>
<dbReference type="PANTHER" id="PTHR48022:SF2">
    <property type="entry name" value="PLASTIDIC GLUCOSE TRANSPORTER 4"/>
    <property type="match status" value="1"/>
</dbReference>
<dbReference type="InterPro" id="IPR005829">
    <property type="entry name" value="Sugar_transporter_CS"/>
</dbReference>
<dbReference type="InterPro" id="IPR050360">
    <property type="entry name" value="MFS_Sugar_Transporters"/>
</dbReference>
<dbReference type="PRINTS" id="PR00171">
    <property type="entry name" value="SUGRTRNSPORT"/>
</dbReference>
<keyword evidence="5 12" id="KW-0762">Sugar transport</keyword>
<feature type="transmembrane region" description="Helical" evidence="10">
    <location>
        <begin position="138"/>
        <end position="158"/>
    </location>
</feature>
<keyword evidence="8 10" id="KW-0472">Membrane</keyword>
<dbReference type="SUPFAM" id="SSF103473">
    <property type="entry name" value="MFS general substrate transporter"/>
    <property type="match status" value="1"/>
</dbReference>
<dbReference type="InterPro" id="IPR005828">
    <property type="entry name" value="MFS_sugar_transport-like"/>
</dbReference>
<proteinExistence type="inferred from homology"/>
<dbReference type="EMBL" id="GBEZ01002308">
    <property type="protein sequence ID" value="JAC82733.1"/>
    <property type="molecule type" value="Transcribed_RNA"/>
</dbReference>
<dbReference type="AlphaFoldDB" id="A0A061SEM3"/>
<evidence type="ECO:0000256" key="5">
    <source>
        <dbReference type="ARBA" id="ARBA00022597"/>
    </source>
</evidence>
<gene>
    <name evidence="12" type="ORF">TSPGSL018_5024</name>
</gene>
<evidence type="ECO:0000256" key="4">
    <source>
        <dbReference type="ARBA" id="ARBA00022475"/>
    </source>
</evidence>
<protein>
    <submittedName>
        <fullName evidence="12">Plastidic glucose transporter 4-like</fullName>
    </submittedName>
</protein>
<feature type="transmembrane region" description="Helical" evidence="10">
    <location>
        <begin position="469"/>
        <end position="490"/>
    </location>
</feature>
<feature type="transmembrane region" description="Helical" evidence="10">
    <location>
        <begin position="402"/>
        <end position="427"/>
    </location>
</feature>
<accession>A0A061SEM3</accession>
<keyword evidence="4" id="KW-1003">Cell membrane</keyword>
<evidence type="ECO:0000256" key="9">
    <source>
        <dbReference type="RuleBase" id="RU003346"/>
    </source>
</evidence>
<keyword evidence="6 10" id="KW-0812">Transmembrane</keyword>
<dbReference type="Pfam" id="PF00083">
    <property type="entry name" value="Sugar_tr"/>
    <property type="match status" value="1"/>
</dbReference>
<feature type="transmembrane region" description="Helical" evidence="10">
    <location>
        <begin position="258"/>
        <end position="277"/>
    </location>
</feature>
<feature type="transmembrane region" description="Helical" evidence="10">
    <location>
        <begin position="170"/>
        <end position="189"/>
    </location>
</feature>
<dbReference type="GO" id="GO:0005886">
    <property type="term" value="C:plasma membrane"/>
    <property type="evidence" value="ECO:0007669"/>
    <property type="project" value="UniProtKB-SubCell"/>
</dbReference>